<feature type="site" description="Important for catalytic activity" evidence="7">
    <location>
        <position position="259"/>
    </location>
</feature>
<evidence type="ECO:0000256" key="7">
    <source>
        <dbReference type="HAMAP-Rule" id="MF_02065"/>
    </source>
</evidence>
<keyword evidence="6 7" id="KW-0961">Cell wall biogenesis/degradation</keyword>
<dbReference type="GO" id="GO:0009252">
    <property type="term" value="P:peptidoglycan biosynthetic process"/>
    <property type="evidence" value="ECO:0007669"/>
    <property type="project" value="UniProtKB-UniRule"/>
</dbReference>
<name>A0A1M5M3M0_9BACI</name>
<evidence type="ECO:0000256" key="2">
    <source>
        <dbReference type="ARBA" id="ARBA00022692"/>
    </source>
</evidence>
<keyword evidence="1 7" id="KW-1003">Cell membrane</keyword>
<comment type="subcellular location">
    <subcellularLocation>
        <location evidence="7">Cell membrane</location>
        <topology evidence="7">Single-pass membrane protein</topology>
    </subcellularLocation>
</comment>
<keyword evidence="3 7" id="KW-1133">Transmembrane helix</keyword>
<dbReference type="HAMAP" id="MF_02065">
    <property type="entry name" value="MltG"/>
    <property type="match status" value="1"/>
</dbReference>
<keyword evidence="2 7" id="KW-0812">Transmembrane</keyword>
<evidence type="ECO:0000256" key="6">
    <source>
        <dbReference type="ARBA" id="ARBA00023316"/>
    </source>
</evidence>
<comment type="catalytic activity">
    <reaction evidence="7">
        <text>a peptidoglycan chain = a peptidoglycan chain with N-acetyl-1,6-anhydromuramyl-[peptide] at the reducing end + a peptidoglycan chain with N-acetylglucosamine at the non-reducing end.</text>
        <dbReference type="EC" id="4.2.2.29"/>
    </reaction>
</comment>
<feature type="transmembrane region" description="Helical" evidence="7">
    <location>
        <begin position="27"/>
        <end position="50"/>
    </location>
</feature>
<comment type="similarity">
    <text evidence="7">Belongs to the transglycosylase MltG family.</text>
</comment>
<dbReference type="Proteomes" id="UP000184079">
    <property type="component" value="Unassembled WGS sequence"/>
</dbReference>
<dbReference type="RefSeq" id="WP_073004567.1">
    <property type="nucleotide sequence ID" value="NZ_FQXD01000001.1"/>
</dbReference>
<accession>A0A1M5M3M0</accession>
<proteinExistence type="inferred from homology"/>
<dbReference type="Pfam" id="PF02618">
    <property type="entry name" value="YceG"/>
    <property type="match status" value="1"/>
</dbReference>
<evidence type="ECO:0000256" key="5">
    <source>
        <dbReference type="ARBA" id="ARBA00023239"/>
    </source>
</evidence>
<sequence length="372" mass="42205">MSKQIKTSKFKDNLKARSEEAKTVRKIVTIIIMTLLIILVIGGASGYLYVKSALEPVHPDSKEEIKVTIPIGSSSSNIANILEDNGVIKNALIFRFYLKFNNESSFQAGDYVFTPDMELSEIVDSLKSGKLLAEPVYTVTIPEGKTIEELAEIYAEQLPFSKKEFLEKVNDPDYIQTLMERYPSVLLEDILNPEIRSPLEGYLFAATYEFFEEEPSVEAVVDEMLKKTESVLSDYLDVINEQNYTVHEAITFASVIEKETGAKDQRKKIAGVFANRLEKGMKLQTDPTVLYAQGEHKDRVLYEDLEIESPYNTYYIEGLPVGPIGNFSETALEAALHPEESKNLYFLHDKDGNIYYAETLEQHNKNKQKHIN</sequence>
<evidence type="ECO:0000256" key="3">
    <source>
        <dbReference type="ARBA" id="ARBA00022989"/>
    </source>
</evidence>
<dbReference type="PANTHER" id="PTHR30518:SF2">
    <property type="entry name" value="ENDOLYTIC MUREIN TRANSGLYCOSYLASE"/>
    <property type="match status" value="1"/>
</dbReference>
<protein>
    <recommendedName>
        <fullName evidence="7">Endolytic murein transglycosylase</fullName>
        <ecNumber evidence="7">4.2.2.29</ecNumber>
    </recommendedName>
    <alternativeName>
        <fullName evidence="7">Peptidoglycan lytic transglycosylase</fullName>
    </alternativeName>
    <alternativeName>
        <fullName evidence="7">Peptidoglycan polymerization terminase</fullName>
    </alternativeName>
</protein>
<evidence type="ECO:0000256" key="4">
    <source>
        <dbReference type="ARBA" id="ARBA00023136"/>
    </source>
</evidence>
<reference evidence="9" key="1">
    <citation type="submission" date="2016-11" db="EMBL/GenBank/DDBJ databases">
        <authorList>
            <person name="Varghese N."/>
            <person name="Submissions S."/>
        </authorList>
    </citation>
    <scope>NUCLEOTIDE SEQUENCE [LARGE SCALE GENOMIC DNA]</scope>
    <source>
        <strain evidence="9">CGMCC 1.6496</strain>
    </source>
</reference>
<dbReference type="CDD" id="cd08010">
    <property type="entry name" value="MltG_like"/>
    <property type="match status" value="1"/>
</dbReference>
<dbReference type="GO" id="GO:0008932">
    <property type="term" value="F:lytic endotransglycosylase activity"/>
    <property type="evidence" value="ECO:0007669"/>
    <property type="project" value="UniProtKB-UniRule"/>
</dbReference>
<gene>
    <name evidence="7" type="primary">mltG</name>
    <name evidence="8" type="ORF">SAMN05421807_101362</name>
</gene>
<dbReference type="InterPro" id="IPR003770">
    <property type="entry name" value="MLTG-like"/>
</dbReference>
<dbReference type="Gene3D" id="3.30.1490.480">
    <property type="entry name" value="Endolytic murein transglycosylase"/>
    <property type="match status" value="1"/>
</dbReference>
<keyword evidence="4 7" id="KW-0472">Membrane</keyword>
<evidence type="ECO:0000256" key="1">
    <source>
        <dbReference type="ARBA" id="ARBA00022475"/>
    </source>
</evidence>
<keyword evidence="5 7" id="KW-0456">Lyase</keyword>
<evidence type="ECO:0000313" key="8">
    <source>
        <dbReference type="EMBL" id="SHG71861.1"/>
    </source>
</evidence>
<comment type="function">
    <text evidence="7">Functions as a peptidoglycan terminase that cleaves nascent peptidoglycan strands endolytically to terminate their elongation.</text>
</comment>
<dbReference type="NCBIfam" id="TIGR00247">
    <property type="entry name" value="endolytic transglycosylase MltG"/>
    <property type="match status" value="1"/>
</dbReference>
<dbReference type="GO" id="GO:0071555">
    <property type="term" value="P:cell wall organization"/>
    <property type="evidence" value="ECO:0007669"/>
    <property type="project" value="UniProtKB-KW"/>
</dbReference>
<organism evidence="8 9">
    <name type="scientific">Virgibacillus chiguensis</name>
    <dbReference type="NCBI Taxonomy" id="411959"/>
    <lineage>
        <taxon>Bacteria</taxon>
        <taxon>Bacillati</taxon>
        <taxon>Bacillota</taxon>
        <taxon>Bacilli</taxon>
        <taxon>Bacillales</taxon>
        <taxon>Bacillaceae</taxon>
        <taxon>Virgibacillus</taxon>
    </lineage>
</organism>
<evidence type="ECO:0000313" key="9">
    <source>
        <dbReference type="Proteomes" id="UP000184079"/>
    </source>
</evidence>
<keyword evidence="9" id="KW-1185">Reference proteome</keyword>
<dbReference type="AlphaFoldDB" id="A0A1M5M3M0"/>
<dbReference type="EC" id="4.2.2.29" evidence="7"/>
<dbReference type="GO" id="GO:0005886">
    <property type="term" value="C:plasma membrane"/>
    <property type="evidence" value="ECO:0007669"/>
    <property type="project" value="UniProtKB-SubCell"/>
</dbReference>
<dbReference type="PANTHER" id="PTHR30518">
    <property type="entry name" value="ENDOLYTIC MUREIN TRANSGLYCOSYLASE"/>
    <property type="match status" value="1"/>
</dbReference>
<dbReference type="OrthoDB" id="9814591at2"/>
<dbReference type="EMBL" id="FQXD01000001">
    <property type="protein sequence ID" value="SHG71861.1"/>
    <property type="molecule type" value="Genomic_DNA"/>
</dbReference>